<dbReference type="WBParaSite" id="nRc.2.0.1.t32324-RA">
    <property type="protein sequence ID" value="nRc.2.0.1.t32324-RA"/>
    <property type="gene ID" value="nRc.2.0.1.g32324"/>
</dbReference>
<dbReference type="Proteomes" id="UP000887565">
    <property type="component" value="Unplaced"/>
</dbReference>
<evidence type="ECO:0000313" key="1">
    <source>
        <dbReference type="Proteomes" id="UP000887565"/>
    </source>
</evidence>
<protein>
    <submittedName>
        <fullName evidence="2">Uncharacterized protein</fullName>
    </submittedName>
</protein>
<proteinExistence type="predicted"/>
<accession>A0A915K1X7</accession>
<name>A0A915K1X7_ROMCU</name>
<sequence length="76" mass="9002">MDVKKRKWEQQEELKVDMDDNCNEKISKHENLITSSDIHQIKQDLGVQPYRLCEDEMAQKRLGDESNHIHDIVIVL</sequence>
<reference evidence="2" key="1">
    <citation type="submission" date="2022-11" db="UniProtKB">
        <authorList>
            <consortium name="WormBaseParasite"/>
        </authorList>
    </citation>
    <scope>IDENTIFICATION</scope>
</reference>
<dbReference type="AlphaFoldDB" id="A0A915K1X7"/>
<evidence type="ECO:0000313" key="2">
    <source>
        <dbReference type="WBParaSite" id="nRc.2.0.1.t32324-RA"/>
    </source>
</evidence>
<keyword evidence="1" id="KW-1185">Reference proteome</keyword>
<organism evidence="1 2">
    <name type="scientific">Romanomermis culicivorax</name>
    <name type="common">Nematode worm</name>
    <dbReference type="NCBI Taxonomy" id="13658"/>
    <lineage>
        <taxon>Eukaryota</taxon>
        <taxon>Metazoa</taxon>
        <taxon>Ecdysozoa</taxon>
        <taxon>Nematoda</taxon>
        <taxon>Enoplea</taxon>
        <taxon>Dorylaimia</taxon>
        <taxon>Mermithida</taxon>
        <taxon>Mermithoidea</taxon>
        <taxon>Mermithidae</taxon>
        <taxon>Romanomermis</taxon>
    </lineage>
</organism>